<accession>A0A846WTJ9</accession>
<organism evidence="1 2">
    <name type="scientific">Gordonia polyisoprenivorans</name>
    <dbReference type="NCBI Taxonomy" id="84595"/>
    <lineage>
        <taxon>Bacteria</taxon>
        <taxon>Bacillati</taxon>
        <taxon>Actinomycetota</taxon>
        <taxon>Actinomycetes</taxon>
        <taxon>Mycobacteriales</taxon>
        <taxon>Gordoniaceae</taxon>
        <taxon>Gordonia</taxon>
    </lineage>
</organism>
<dbReference type="EMBL" id="JAAXPC010000014">
    <property type="protein sequence ID" value="NKY04003.1"/>
    <property type="molecule type" value="Genomic_DNA"/>
</dbReference>
<evidence type="ECO:0000313" key="2">
    <source>
        <dbReference type="Proteomes" id="UP000563898"/>
    </source>
</evidence>
<dbReference type="Proteomes" id="UP000563898">
    <property type="component" value="Unassembled WGS sequence"/>
</dbReference>
<sequence>MPSLRRGHPLYWAAQGSGSGAIPAPQCGYSGGAGAAVDDRPGMMDAMSDTTRYSPDDLGRSLREALDFLVPNGPDHLPAVFALVPTPVLARMHPELVDPDDDSALSLLAEEPIAPRADDDGDTDDVEPYAALEEFLATTSWPEPVVGAAVVLDIVVLPPQAGLDLPEAAGGAEPDAPTLRSAARDHPDARAARLAVGALRGGTRLALLELVPDDPDEARELRTHPDMAADLQQALAAALDG</sequence>
<protein>
    <submittedName>
        <fullName evidence="1">Uncharacterized protein</fullName>
    </submittedName>
</protein>
<dbReference type="NCBIfam" id="NF040618">
    <property type="entry name" value="PPA1309_fam"/>
    <property type="match status" value="1"/>
</dbReference>
<evidence type="ECO:0000313" key="1">
    <source>
        <dbReference type="EMBL" id="NKY04003.1"/>
    </source>
</evidence>
<proteinExistence type="predicted"/>
<name>A0A846WTJ9_9ACTN</name>
<comment type="caution">
    <text evidence="1">The sequence shown here is derived from an EMBL/GenBank/DDBJ whole genome shotgun (WGS) entry which is preliminary data.</text>
</comment>
<gene>
    <name evidence="1" type="ORF">HGA05_20750</name>
</gene>
<dbReference type="InterPro" id="IPR047681">
    <property type="entry name" value="PPA1309-like"/>
</dbReference>
<dbReference type="AlphaFoldDB" id="A0A846WTJ9"/>
<reference evidence="1 2" key="1">
    <citation type="submission" date="2020-04" db="EMBL/GenBank/DDBJ databases">
        <title>MicrobeNet Type strains.</title>
        <authorList>
            <person name="Nicholson A.C."/>
        </authorList>
    </citation>
    <scope>NUCLEOTIDE SEQUENCE [LARGE SCALE GENOMIC DNA]</scope>
    <source>
        <strain evidence="1 2">ATCC BAA-14</strain>
    </source>
</reference>